<evidence type="ECO:0000313" key="6">
    <source>
        <dbReference type="Proteomes" id="UP000054845"/>
    </source>
</evidence>
<sequence>MALVIVCGLPCSGRTTRSEQLKSYFEARISGQVSSHGKTKAVSDVEWSTFSASHGIKRTAILSDATLCTEQKCRSVYTLQATEKPARAAYLSLVVRHLTRDTIVIADGGAGTNIKGFRYQLWCAAREAGVRFACVFVSAKRDECEERNLQRSVGKEQQGAVGVACAAWHTETLKELCSRFEEPTSMSRWDSPLFVVPSYGLLNHRRSNASPADQQLSSISLGWEEPPCADIWSACVEGKQVKAPNVVAPVRATTNSYLSLLESSTQKILAAYAVQLSSNLVPLHGGDLLLRLSPNSSATQVETTFTLSLPAGRRPPTLPALQRLRRTFVRLHASGSSANTVLGKAVQSEGTTRKLETAHTRNEGPSALPRRRIIGKAKLEPEAEEKDCESDLISDTTVAAAQAMKEVAQLPLERLSLDDAASPAQTDPRSSRPASGQTPSTRTEEQIIKRFVAWLQEALCSDSAAG</sequence>
<organism evidence="5 6">
    <name type="scientific">Ceraceosorus bombacis</name>
    <dbReference type="NCBI Taxonomy" id="401625"/>
    <lineage>
        <taxon>Eukaryota</taxon>
        <taxon>Fungi</taxon>
        <taxon>Dikarya</taxon>
        <taxon>Basidiomycota</taxon>
        <taxon>Ustilaginomycotina</taxon>
        <taxon>Exobasidiomycetes</taxon>
        <taxon>Ceraceosorales</taxon>
        <taxon>Ceraceosoraceae</taxon>
        <taxon>Ceraceosorus</taxon>
    </lineage>
</organism>
<name>A0A0N7L947_9BASI</name>
<comment type="similarity">
    <text evidence="3">Belongs to the KTI12 family.</text>
</comment>
<dbReference type="STRING" id="401625.A0A0N7L947"/>
<dbReference type="Pfam" id="PF08433">
    <property type="entry name" value="KTI12"/>
    <property type="match status" value="1"/>
</dbReference>
<dbReference type="InterPro" id="IPR027417">
    <property type="entry name" value="P-loop_NTPase"/>
</dbReference>
<evidence type="ECO:0000256" key="4">
    <source>
        <dbReference type="SAM" id="MobiDB-lite"/>
    </source>
</evidence>
<dbReference type="OrthoDB" id="9972657at2759"/>
<dbReference type="SUPFAM" id="SSF52540">
    <property type="entry name" value="P-loop containing nucleoside triphosphate hydrolases"/>
    <property type="match status" value="1"/>
</dbReference>
<feature type="compositionally biased region" description="Polar residues" evidence="4">
    <location>
        <begin position="423"/>
        <end position="441"/>
    </location>
</feature>
<evidence type="ECO:0000256" key="1">
    <source>
        <dbReference type="ARBA" id="ARBA00022741"/>
    </source>
</evidence>
<feature type="region of interest" description="Disordered" evidence="4">
    <location>
        <begin position="345"/>
        <end position="372"/>
    </location>
</feature>
<keyword evidence="2" id="KW-0067">ATP-binding</keyword>
<keyword evidence="6" id="KW-1185">Reference proteome</keyword>
<dbReference type="Proteomes" id="UP000054845">
    <property type="component" value="Unassembled WGS sequence"/>
</dbReference>
<dbReference type="AlphaFoldDB" id="A0A0N7L947"/>
<dbReference type="EMBL" id="CCYA01000181">
    <property type="protein sequence ID" value="CEH12778.1"/>
    <property type="molecule type" value="Genomic_DNA"/>
</dbReference>
<feature type="compositionally biased region" description="Basic and acidic residues" evidence="4">
    <location>
        <begin position="351"/>
        <end position="362"/>
    </location>
</feature>
<dbReference type="GO" id="GO:0005524">
    <property type="term" value="F:ATP binding"/>
    <property type="evidence" value="ECO:0007669"/>
    <property type="project" value="UniProtKB-KW"/>
</dbReference>
<dbReference type="PANTHER" id="PTHR12435">
    <property type="match status" value="1"/>
</dbReference>
<feature type="region of interest" description="Disordered" evidence="4">
    <location>
        <begin position="419"/>
        <end position="445"/>
    </location>
</feature>
<keyword evidence="1" id="KW-0547">Nucleotide-binding</keyword>
<reference evidence="5 6" key="1">
    <citation type="submission" date="2014-09" db="EMBL/GenBank/DDBJ databases">
        <authorList>
            <person name="Magalhaes I.L.F."/>
            <person name="Oliveira U."/>
            <person name="Santos F.R."/>
            <person name="Vidigal T.H.D.A."/>
            <person name="Brescovit A.D."/>
            <person name="Santos A.J."/>
        </authorList>
    </citation>
    <scope>NUCLEOTIDE SEQUENCE [LARGE SCALE GENOMIC DNA]</scope>
</reference>
<dbReference type="Gene3D" id="3.40.50.300">
    <property type="entry name" value="P-loop containing nucleotide triphosphate hydrolases"/>
    <property type="match status" value="1"/>
</dbReference>
<evidence type="ECO:0000256" key="2">
    <source>
        <dbReference type="ARBA" id="ARBA00022840"/>
    </source>
</evidence>
<evidence type="ECO:0000313" key="5">
    <source>
        <dbReference type="EMBL" id="CEH12778.1"/>
    </source>
</evidence>
<protein>
    <submittedName>
        <fullName evidence="5">RNA polymerase II elongator associated protein</fullName>
    </submittedName>
</protein>
<accession>A0A0N7L947</accession>
<proteinExistence type="inferred from homology"/>
<evidence type="ECO:0000256" key="3">
    <source>
        <dbReference type="ARBA" id="ARBA00025768"/>
    </source>
</evidence>
<dbReference type="InterPro" id="IPR013641">
    <property type="entry name" value="KTI12/PSTK"/>
</dbReference>